<dbReference type="GO" id="GO:0043565">
    <property type="term" value="F:sequence-specific DNA binding"/>
    <property type="evidence" value="ECO:0007669"/>
    <property type="project" value="InterPro"/>
</dbReference>
<dbReference type="InterPro" id="IPR010921">
    <property type="entry name" value="Trp_repressor/repl_initiator"/>
</dbReference>
<accession>A0A4U2XZK2</accession>
<comment type="caution">
    <text evidence="1">The sequence shown here is derived from an EMBL/GenBank/DDBJ whole genome shotgun (WGS) entry which is preliminary data.</text>
</comment>
<name>A0A4U2XZK2_9BACI</name>
<organism evidence="1 2">
    <name type="scientific">Lysinibacillus mangiferihumi</name>
    <dbReference type="NCBI Taxonomy" id="1130819"/>
    <lineage>
        <taxon>Bacteria</taxon>
        <taxon>Bacillati</taxon>
        <taxon>Bacillota</taxon>
        <taxon>Bacilli</taxon>
        <taxon>Bacillales</taxon>
        <taxon>Bacillaceae</taxon>
        <taxon>Lysinibacillus</taxon>
    </lineage>
</organism>
<evidence type="ECO:0008006" key="3">
    <source>
        <dbReference type="Google" id="ProtNLM"/>
    </source>
</evidence>
<proteinExistence type="predicted"/>
<reference evidence="1 2" key="1">
    <citation type="submission" date="2019-04" db="EMBL/GenBank/DDBJ databases">
        <title>Lysinibacillus genome sequencing.</title>
        <authorList>
            <person name="Dunlap C."/>
        </authorList>
    </citation>
    <scope>NUCLEOTIDE SEQUENCE [LARGE SCALE GENOMIC DNA]</scope>
    <source>
        <strain evidence="1 2">CCTCC AB 2010389</strain>
    </source>
</reference>
<gene>
    <name evidence="1" type="ORF">FC756_24105</name>
</gene>
<sequence>MIIKYEYNGVEAFIQPYTNYTLAIKMDVLNFMMEKGTSLNETAAVFKIPAPSTISVWKNNTWYRCSSVKEKGASNDNCNDIIDQFQKDFPNITISRGQILDE</sequence>
<evidence type="ECO:0000313" key="2">
    <source>
        <dbReference type="Proteomes" id="UP000308744"/>
    </source>
</evidence>
<dbReference type="SUPFAM" id="SSF48295">
    <property type="entry name" value="TrpR-like"/>
    <property type="match status" value="1"/>
</dbReference>
<protein>
    <recommendedName>
        <fullName evidence="3">Transposase Synechocystis PCC 6803 domain-containing protein</fullName>
    </recommendedName>
</protein>
<dbReference type="AlphaFoldDB" id="A0A4U2XZK2"/>
<dbReference type="EMBL" id="SZPU01000115">
    <property type="protein sequence ID" value="TKI53427.1"/>
    <property type="molecule type" value="Genomic_DNA"/>
</dbReference>
<dbReference type="Proteomes" id="UP000308744">
    <property type="component" value="Unassembled WGS sequence"/>
</dbReference>
<keyword evidence="2" id="KW-1185">Reference proteome</keyword>
<evidence type="ECO:0000313" key="1">
    <source>
        <dbReference type="EMBL" id="TKI53427.1"/>
    </source>
</evidence>